<dbReference type="GO" id="GO:0016787">
    <property type="term" value="F:hydrolase activity"/>
    <property type="evidence" value="ECO:0007669"/>
    <property type="project" value="UniProtKB-KW"/>
</dbReference>
<protein>
    <submittedName>
        <fullName evidence="1">5-methylcytosine-specific restriction enzyme A</fullName>
        <ecNumber evidence="1">3.1.21.-</ecNumber>
    </submittedName>
</protein>
<evidence type="ECO:0000313" key="1">
    <source>
        <dbReference type="EMBL" id="CAL2104593.1"/>
    </source>
</evidence>
<evidence type="ECO:0000313" key="2">
    <source>
        <dbReference type="Proteomes" id="UP001497527"/>
    </source>
</evidence>
<dbReference type="EC" id="3.1.21.-" evidence="1"/>
<accession>A0ABM9PG39</accession>
<name>A0ABM9PG39_9FLAO</name>
<keyword evidence="1" id="KW-0378">Hydrolase</keyword>
<dbReference type="Proteomes" id="UP001497527">
    <property type="component" value="Unassembled WGS sequence"/>
</dbReference>
<sequence length="202" mass="24645">MFSLECYRCKNSRWEIINEGIYHNVLSCCECKMMVNTKIEDCCRSPYKIVTIEYYDNNIKRLFYQCLHCGGAFKTKPLSHKQFMSQIRSEFNHNKFTFWREERLQEYSLLRESIERNNYETSKYAEYVRYLKSTKWRRIRKDVLERDENMCQECKVSKAEHVHHLTYDNLFNETLEDLLSVCSKCHTKIHKELDMREFGKFD</sequence>
<organism evidence="1 2">
    <name type="scientific">Tenacibaculum polynesiense</name>
    <dbReference type="NCBI Taxonomy" id="3137857"/>
    <lineage>
        <taxon>Bacteria</taxon>
        <taxon>Pseudomonadati</taxon>
        <taxon>Bacteroidota</taxon>
        <taxon>Flavobacteriia</taxon>
        <taxon>Flavobacteriales</taxon>
        <taxon>Flavobacteriaceae</taxon>
        <taxon>Tenacibaculum</taxon>
    </lineage>
</organism>
<gene>
    <name evidence="1" type="ORF">T190423A01A_90018</name>
</gene>
<reference evidence="1 2" key="1">
    <citation type="submission" date="2024-05" db="EMBL/GenBank/DDBJ databases">
        <authorList>
            <person name="Duchaud E."/>
        </authorList>
    </citation>
    <scope>NUCLEOTIDE SEQUENCE [LARGE SCALE GENOMIC DNA]</scope>
    <source>
        <strain evidence="1">Ena-SAMPLE-TAB-13-05-2024-13:56:06:370-140308</strain>
    </source>
</reference>
<proteinExistence type="predicted"/>
<dbReference type="EMBL" id="CAXJIO010000018">
    <property type="protein sequence ID" value="CAL2104593.1"/>
    <property type="molecule type" value="Genomic_DNA"/>
</dbReference>
<keyword evidence="2" id="KW-1185">Reference proteome</keyword>
<comment type="caution">
    <text evidence="1">The sequence shown here is derived from an EMBL/GenBank/DDBJ whole genome shotgun (WGS) entry which is preliminary data.</text>
</comment>